<organism evidence="2 3">
    <name type="scientific">Dreissena polymorpha</name>
    <name type="common">Zebra mussel</name>
    <name type="synonym">Mytilus polymorpha</name>
    <dbReference type="NCBI Taxonomy" id="45954"/>
    <lineage>
        <taxon>Eukaryota</taxon>
        <taxon>Metazoa</taxon>
        <taxon>Spiralia</taxon>
        <taxon>Lophotrochozoa</taxon>
        <taxon>Mollusca</taxon>
        <taxon>Bivalvia</taxon>
        <taxon>Autobranchia</taxon>
        <taxon>Heteroconchia</taxon>
        <taxon>Euheterodonta</taxon>
        <taxon>Imparidentia</taxon>
        <taxon>Neoheterodontei</taxon>
        <taxon>Myida</taxon>
        <taxon>Dreissenoidea</taxon>
        <taxon>Dreissenidae</taxon>
        <taxon>Dreissena</taxon>
    </lineage>
</organism>
<name>A0A9D4E2N1_DREPO</name>
<gene>
    <name evidence="2" type="ORF">DPMN_173329</name>
</gene>
<dbReference type="AlphaFoldDB" id="A0A9D4E2N1"/>
<evidence type="ECO:0000313" key="3">
    <source>
        <dbReference type="Proteomes" id="UP000828390"/>
    </source>
</evidence>
<proteinExistence type="predicted"/>
<reference evidence="2" key="1">
    <citation type="journal article" date="2019" name="bioRxiv">
        <title>The Genome of the Zebra Mussel, Dreissena polymorpha: A Resource for Invasive Species Research.</title>
        <authorList>
            <person name="McCartney M.A."/>
            <person name="Auch B."/>
            <person name="Kono T."/>
            <person name="Mallez S."/>
            <person name="Zhang Y."/>
            <person name="Obille A."/>
            <person name="Becker A."/>
            <person name="Abrahante J.E."/>
            <person name="Garbe J."/>
            <person name="Badalamenti J.P."/>
            <person name="Herman A."/>
            <person name="Mangelson H."/>
            <person name="Liachko I."/>
            <person name="Sullivan S."/>
            <person name="Sone E.D."/>
            <person name="Koren S."/>
            <person name="Silverstein K.A.T."/>
            <person name="Beckman K.B."/>
            <person name="Gohl D.M."/>
        </authorList>
    </citation>
    <scope>NUCLEOTIDE SEQUENCE</scope>
    <source>
        <strain evidence="2">Duluth1</strain>
        <tissue evidence="2">Whole animal</tissue>
    </source>
</reference>
<evidence type="ECO:0000256" key="1">
    <source>
        <dbReference type="SAM" id="SignalP"/>
    </source>
</evidence>
<keyword evidence="1" id="KW-0732">Signal</keyword>
<feature type="chain" id="PRO_5039330482" evidence="1">
    <location>
        <begin position="26"/>
        <end position="97"/>
    </location>
</feature>
<comment type="caution">
    <text evidence="2">The sequence shown here is derived from an EMBL/GenBank/DDBJ whole genome shotgun (WGS) entry which is preliminary data.</text>
</comment>
<dbReference type="Proteomes" id="UP000828390">
    <property type="component" value="Unassembled WGS sequence"/>
</dbReference>
<protein>
    <submittedName>
        <fullName evidence="2">Uncharacterized protein</fullName>
    </submittedName>
</protein>
<feature type="signal peptide" evidence="1">
    <location>
        <begin position="1"/>
        <end position="25"/>
    </location>
</feature>
<dbReference type="EMBL" id="JAIWYP010000009">
    <property type="protein sequence ID" value="KAH3771998.1"/>
    <property type="molecule type" value="Genomic_DNA"/>
</dbReference>
<reference evidence="2" key="2">
    <citation type="submission" date="2020-11" db="EMBL/GenBank/DDBJ databases">
        <authorList>
            <person name="McCartney M.A."/>
            <person name="Auch B."/>
            <person name="Kono T."/>
            <person name="Mallez S."/>
            <person name="Becker A."/>
            <person name="Gohl D.M."/>
            <person name="Silverstein K.A.T."/>
            <person name="Koren S."/>
            <person name="Bechman K.B."/>
            <person name="Herman A."/>
            <person name="Abrahante J.E."/>
            <person name="Garbe J."/>
        </authorList>
    </citation>
    <scope>NUCLEOTIDE SEQUENCE</scope>
    <source>
        <strain evidence="2">Duluth1</strain>
        <tissue evidence="2">Whole animal</tissue>
    </source>
</reference>
<evidence type="ECO:0000313" key="2">
    <source>
        <dbReference type="EMBL" id="KAH3771998.1"/>
    </source>
</evidence>
<sequence>MMSWIRIPHVTVALLLATVYQKGECTSDGIIVSDAEEVENGDNTSAPLCKFSAWDRSKSYFDVQFHESDPVFVKFKLKINETSINESRHTDVILPHH</sequence>
<keyword evidence="3" id="KW-1185">Reference proteome</keyword>
<accession>A0A9D4E2N1</accession>